<dbReference type="Proteomes" id="UP000266196">
    <property type="component" value="Unassembled WGS sequence"/>
</dbReference>
<evidence type="ECO:0000313" key="5">
    <source>
        <dbReference type="Proteomes" id="UP000266196"/>
    </source>
</evidence>
<dbReference type="Proteomes" id="UP000286510">
    <property type="component" value="Unassembled WGS sequence"/>
</dbReference>
<protein>
    <submittedName>
        <fullName evidence="3">Uncharacterized protein</fullName>
    </submittedName>
</protein>
<dbReference type="EMBL" id="QUTF01020533">
    <property type="protein sequence ID" value="RHY96379.1"/>
    <property type="molecule type" value="Genomic_DNA"/>
</dbReference>
<evidence type="ECO:0000313" key="4">
    <source>
        <dbReference type="EMBL" id="RHY96379.1"/>
    </source>
</evidence>
<proteinExistence type="predicted"/>
<dbReference type="AlphaFoldDB" id="A0A397EIS1"/>
<reference evidence="5 6" key="1">
    <citation type="submission" date="2018-08" db="EMBL/GenBank/DDBJ databases">
        <title>Aphanomyces genome sequencing and annotation.</title>
        <authorList>
            <person name="Minardi D."/>
            <person name="Oidtmann B."/>
            <person name="Van Der Giezen M."/>
            <person name="Studholme D.J."/>
        </authorList>
    </citation>
    <scope>NUCLEOTIDE SEQUENCE [LARGE SCALE GENOMIC DNA]</scope>
    <source>
        <strain evidence="3 5">197901</strain>
        <strain evidence="4 7">FDL457</strain>
        <strain evidence="2 6">Si</strain>
    </source>
</reference>
<dbReference type="EMBL" id="QUTE01017430">
    <property type="protein sequence ID" value="RHY93151.1"/>
    <property type="molecule type" value="Genomic_DNA"/>
</dbReference>
<comment type="caution">
    <text evidence="3">The sequence shown here is derived from an EMBL/GenBank/DDBJ whole genome shotgun (WGS) entry which is preliminary data.</text>
</comment>
<sequence>MVRIQFSINPSLQHPDNLLSIVNYRKEIETICEERFGFTFHGDLNEHGQQLLGTPIQRTAHAWAAPQRGYLFLRDISVVKLYQYAGVLSNGLYYHQLEYCNRSKLAPADLLPHAAGKNRLDQVPPSMKLYPLRDLSWDNPSSTFFHPLSPSAAALVDTKVHMGPLPTLTTPEDILAALHGSQLPTPDVDIIDNYATTFDSPSGCLPIECLRPTWEHSTLRTQYSRPATRTHGPPTYHCDSGANAPTVSA</sequence>
<evidence type="ECO:0000313" key="3">
    <source>
        <dbReference type="EMBL" id="RHY93151.1"/>
    </source>
</evidence>
<evidence type="ECO:0000256" key="1">
    <source>
        <dbReference type="SAM" id="MobiDB-lite"/>
    </source>
</evidence>
<dbReference type="VEuPathDB" id="FungiDB:H257_01787"/>
<dbReference type="EMBL" id="QUTB01005288">
    <property type="protein sequence ID" value="RHY56417.1"/>
    <property type="molecule type" value="Genomic_DNA"/>
</dbReference>
<feature type="region of interest" description="Disordered" evidence="1">
    <location>
        <begin position="225"/>
        <end position="249"/>
    </location>
</feature>
<dbReference type="Proteomes" id="UP000283543">
    <property type="component" value="Unassembled WGS sequence"/>
</dbReference>
<gene>
    <name evidence="4" type="ORF">DYB26_015984</name>
    <name evidence="3" type="ORF">DYB31_016338</name>
    <name evidence="2" type="ORF">DYB34_005825</name>
</gene>
<organism evidence="3 5">
    <name type="scientific">Aphanomyces astaci</name>
    <name type="common">Crayfish plague agent</name>
    <dbReference type="NCBI Taxonomy" id="112090"/>
    <lineage>
        <taxon>Eukaryota</taxon>
        <taxon>Sar</taxon>
        <taxon>Stramenopiles</taxon>
        <taxon>Oomycota</taxon>
        <taxon>Saprolegniomycetes</taxon>
        <taxon>Saprolegniales</taxon>
        <taxon>Verrucalvaceae</taxon>
        <taxon>Aphanomyces</taxon>
    </lineage>
</organism>
<evidence type="ECO:0000313" key="7">
    <source>
        <dbReference type="Proteomes" id="UP000286510"/>
    </source>
</evidence>
<name>A0A397EIS1_APHAT</name>
<accession>A0A397EIS1</accession>
<evidence type="ECO:0000313" key="6">
    <source>
        <dbReference type="Proteomes" id="UP000283543"/>
    </source>
</evidence>
<evidence type="ECO:0000313" key="2">
    <source>
        <dbReference type="EMBL" id="RHY56417.1"/>
    </source>
</evidence>